<organism evidence="2 3">
    <name type="scientific">Rhizobium rhododendri</name>
    <dbReference type="NCBI Taxonomy" id="2506430"/>
    <lineage>
        <taxon>Bacteria</taxon>
        <taxon>Pseudomonadati</taxon>
        <taxon>Pseudomonadota</taxon>
        <taxon>Alphaproteobacteria</taxon>
        <taxon>Hyphomicrobiales</taxon>
        <taxon>Rhizobiaceae</taxon>
        <taxon>Rhizobium/Agrobacterium group</taxon>
        <taxon>Rhizobium</taxon>
    </lineage>
</organism>
<reference evidence="2" key="2">
    <citation type="journal article" date="2023" name="MicrobiologyOpen">
        <title>Genomics of the tumorigenes clade of the family Rhizobiaceae and description of Rhizobium rhododendri sp. nov.</title>
        <authorList>
            <person name="Kuzmanovic N."/>
            <person name="diCenzo G.C."/>
            <person name="Bunk B."/>
            <person name="Sproeer C."/>
            <person name="Fruehling A."/>
            <person name="Neumann-Schaal M."/>
            <person name="Overmann J."/>
            <person name="Smalla K."/>
        </authorList>
    </citation>
    <scope>NUCLEOTIDE SEQUENCE</scope>
    <source>
        <strain evidence="2">Rho-6.2</strain>
    </source>
</reference>
<sequence>MFQVFNNASKAQTTGSALAPILWAIATFGALATALYVAMAGLAAHVALAATIAVLGYFIYVYNFLLHNDRDRIHSEAHIQNMRTIDGKLMGDDQRSITTVGNMPLGNPNLLEH</sequence>
<keyword evidence="1" id="KW-1133">Transmembrane helix</keyword>
<keyword evidence="3" id="KW-1185">Reference proteome</keyword>
<feature type="transmembrane region" description="Helical" evidence="1">
    <location>
        <begin position="45"/>
        <end position="65"/>
    </location>
</feature>
<evidence type="ECO:0000313" key="2">
    <source>
        <dbReference type="EMBL" id="WFS22223.1"/>
    </source>
</evidence>
<reference evidence="2" key="1">
    <citation type="journal article" date="2019" name="Phytopathology">
        <title>A Novel Group of Rhizobium tumorigenes-Like Agrobacteria Associated with Crown Gall Disease of Rhododendron and Blueberry.</title>
        <authorList>
            <person name="Kuzmanovic N."/>
            <person name="Behrens P."/>
            <person name="Idczak E."/>
            <person name="Wagner S."/>
            <person name="Gotz M."/>
            <person name="Sproer C."/>
            <person name="Bunk B."/>
            <person name="Overmann J."/>
            <person name="Smalla K."/>
        </authorList>
    </citation>
    <scope>NUCLEOTIDE SEQUENCE</scope>
    <source>
        <strain evidence="2">Rho-6.2</strain>
    </source>
</reference>
<dbReference type="RefSeq" id="WP_142824802.1">
    <property type="nucleotide sequence ID" value="NZ_CP117267.1"/>
</dbReference>
<proteinExistence type="predicted"/>
<gene>
    <name evidence="2" type="ORF">PR018_13840</name>
</gene>
<keyword evidence="1" id="KW-0812">Transmembrane</keyword>
<dbReference type="Proteomes" id="UP000318939">
    <property type="component" value="Chromosome"/>
</dbReference>
<keyword evidence="1" id="KW-0472">Membrane</keyword>
<evidence type="ECO:0000313" key="3">
    <source>
        <dbReference type="Proteomes" id="UP000318939"/>
    </source>
</evidence>
<protein>
    <submittedName>
        <fullName evidence="2">Uncharacterized protein</fullName>
    </submittedName>
</protein>
<accession>A0ABY8IF41</accession>
<name>A0ABY8IF41_9HYPH</name>
<dbReference type="EMBL" id="CP117267">
    <property type="protein sequence ID" value="WFS22223.1"/>
    <property type="molecule type" value="Genomic_DNA"/>
</dbReference>
<evidence type="ECO:0000256" key="1">
    <source>
        <dbReference type="SAM" id="Phobius"/>
    </source>
</evidence>
<feature type="transmembrane region" description="Helical" evidence="1">
    <location>
        <begin position="21"/>
        <end position="39"/>
    </location>
</feature>